<evidence type="ECO:0000313" key="3">
    <source>
        <dbReference type="Proteomes" id="UP000214646"/>
    </source>
</evidence>
<keyword evidence="3" id="KW-1185">Reference proteome</keyword>
<dbReference type="Proteomes" id="UP000214646">
    <property type="component" value="Unassembled WGS sequence"/>
</dbReference>
<evidence type="ECO:0000313" key="2">
    <source>
        <dbReference type="EMBL" id="OWK47185.1"/>
    </source>
</evidence>
<gene>
    <name evidence="2" type="ORF">FRUB_00884</name>
</gene>
<reference evidence="3" key="1">
    <citation type="submission" date="2017-06" db="EMBL/GenBank/DDBJ databases">
        <title>Genome analysis of Fimbriiglobus ruber SP5, the first member of the order Planctomycetales with confirmed chitinolytic capability.</title>
        <authorList>
            <person name="Ravin N.V."/>
            <person name="Rakitin A.L."/>
            <person name="Ivanova A.A."/>
            <person name="Beletsky A.V."/>
            <person name="Kulichevskaya I.S."/>
            <person name="Mardanov A.V."/>
            <person name="Dedysh S.N."/>
        </authorList>
    </citation>
    <scope>NUCLEOTIDE SEQUENCE [LARGE SCALE GENOMIC DNA]</scope>
    <source>
        <strain evidence="3">SP5</strain>
    </source>
</reference>
<dbReference type="AlphaFoldDB" id="A0A225EFR1"/>
<protein>
    <submittedName>
        <fullName evidence="2">Uncharacterized protein</fullName>
    </submittedName>
</protein>
<organism evidence="2 3">
    <name type="scientific">Fimbriiglobus ruber</name>
    <dbReference type="NCBI Taxonomy" id="1908690"/>
    <lineage>
        <taxon>Bacteria</taxon>
        <taxon>Pseudomonadati</taxon>
        <taxon>Planctomycetota</taxon>
        <taxon>Planctomycetia</taxon>
        <taxon>Gemmatales</taxon>
        <taxon>Gemmataceae</taxon>
        <taxon>Fimbriiglobus</taxon>
    </lineage>
</organism>
<sequence length="132" mass="15167">MNMVARAKEMEKQHKIEDTQRAATDKDESKRAAESFLKVIQEKRAGEAYLMFNSNMKRKFPDQKAFTAYVSKHPALSSPQVLVDANPLRPSSRMEYTFTAMDGDQFALFTIVVVREGVTWKVEQFSTDQDRP</sequence>
<feature type="region of interest" description="Disordered" evidence="1">
    <location>
        <begin position="1"/>
        <end position="29"/>
    </location>
</feature>
<dbReference type="EMBL" id="NIDE01000001">
    <property type="protein sequence ID" value="OWK47185.1"/>
    <property type="molecule type" value="Genomic_DNA"/>
</dbReference>
<evidence type="ECO:0000256" key="1">
    <source>
        <dbReference type="SAM" id="MobiDB-lite"/>
    </source>
</evidence>
<name>A0A225EFR1_9BACT</name>
<comment type="caution">
    <text evidence="2">The sequence shown here is derived from an EMBL/GenBank/DDBJ whole genome shotgun (WGS) entry which is preliminary data.</text>
</comment>
<proteinExistence type="predicted"/>
<accession>A0A225EFR1</accession>